<sequence>MLNRSCNGVRFKVEDVYQNRVTGIYINLPMINLQLPFIGPSNAFKLEITRLQSQ</sequence>
<keyword evidence="2" id="KW-1185">Reference proteome</keyword>
<organism evidence="1 2">
    <name type="scientific">Theileria orientalis strain Shintoku</name>
    <dbReference type="NCBI Taxonomy" id="869250"/>
    <lineage>
        <taxon>Eukaryota</taxon>
        <taxon>Sar</taxon>
        <taxon>Alveolata</taxon>
        <taxon>Apicomplexa</taxon>
        <taxon>Aconoidasida</taxon>
        <taxon>Piroplasmida</taxon>
        <taxon>Theileriidae</taxon>
        <taxon>Theileria</taxon>
    </lineage>
</organism>
<dbReference type="EMBL" id="AP011947">
    <property type="protein sequence ID" value="BAM40461.1"/>
    <property type="molecule type" value="Genomic_DNA"/>
</dbReference>
<reference evidence="1 2" key="1">
    <citation type="journal article" date="2012" name="MBio">
        <title>Comparative genome analysis of three eukaryotic parasites with differing abilities to transform leukocytes reveals key mediators of Theileria-induced leukocyte transformation.</title>
        <authorList>
            <person name="Hayashida K."/>
            <person name="Hara Y."/>
            <person name="Abe T."/>
            <person name="Yamasaki C."/>
            <person name="Toyoda A."/>
            <person name="Kosuge T."/>
            <person name="Suzuki Y."/>
            <person name="Sato Y."/>
            <person name="Kawashima S."/>
            <person name="Katayama T."/>
            <person name="Wakaguri H."/>
            <person name="Inoue N."/>
            <person name="Homma K."/>
            <person name="Tada-Umezaki M."/>
            <person name="Yagi Y."/>
            <person name="Fujii Y."/>
            <person name="Habara T."/>
            <person name="Kanehisa M."/>
            <person name="Watanabe H."/>
            <person name="Ito K."/>
            <person name="Gojobori T."/>
            <person name="Sugawara H."/>
            <person name="Imanishi T."/>
            <person name="Weir W."/>
            <person name="Gardner M."/>
            <person name="Pain A."/>
            <person name="Shiels B."/>
            <person name="Hattori M."/>
            <person name="Nene V."/>
            <person name="Sugimoto C."/>
        </authorList>
    </citation>
    <scope>NUCLEOTIDE SEQUENCE [LARGE SCALE GENOMIC DNA]</scope>
    <source>
        <strain evidence="1 2">Shintoku</strain>
    </source>
</reference>
<dbReference type="RefSeq" id="XP_009690762.1">
    <property type="nucleotide sequence ID" value="XM_009692467.1"/>
</dbReference>
<name>J4C3H7_THEOR</name>
<dbReference type="Proteomes" id="UP000003786">
    <property type="component" value="Chromosome 2"/>
</dbReference>
<evidence type="ECO:0000313" key="2">
    <source>
        <dbReference type="Proteomes" id="UP000003786"/>
    </source>
</evidence>
<gene>
    <name evidence="1" type="ORF">TOT_020000717</name>
</gene>
<dbReference type="GeneID" id="20714844"/>
<dbReference type="KEGG" id="tot:TOT_020000717"/>
<proteinExistence type="predicted"/>
<protein>
    <submittedName>
        <fullName evidence="1">Uncharacterized protein</fullName>
    </submittedName>
</protein>
<accession>J4C3H7</accession>
<dbReference type="VEuPathDB" id="PiroplasmaDB:TOT_020000717"/>
<evidence type="ECO:0000313" key="1">
    <source>
        <dbReference type="EMBL" id="BAM40461.1"/>
    </source>
</evidence>
<dbReference type="AlphaFoldDB" id="J4C3H7"/>